<sequence>MSEPTKRLWTRVRFLVSWTLALALVGIGLPKAVDVSWHGVVPVLKSLHWPALAALVAIWFLGLVVHTFVLTAAAPSLTHRRALTLNVTGSAVSNVVPLGGAAGVELNRRMMRGWGIESHSFAGYTFLTNLWDVLSKLMLPIIAVGVLSRTDETVTGPLKWAFIIGAVAFAVVAGLAVMLLGSVRWATVLGRIIQRILHPFFSALGRHEPDVVHALLETRRECAQLVATGWLRMSLGITGYVALQCLLLGICLQLTGANVTWVDVLAGFAVERMLTVLPITPGGVGVADLGLVGVLLALGGDPAGVTAAAVLYRGFVFAAEIPVGGGTLGLWLLGQRLKARNAPPRVRVPGETRRIAHVTDVFLPRLGGIETHVDDLVRHQRAAGLDADVLTPTPGGRDPDPTWVRRMPAGRARALIGEYDVVHVHVSMWSPYGVGVARAAIAAGLPTLITVHSMWAGAGGVIRLAALAGLRRWPVAWSAVSGAAADTFRRSLGDAEVAVLPNAIDVEDWRPPATVLAEASSGLPTSRGPVTLISVMRMMPRKRPVHLVRLFESVRAATGADVRLVVVGDGPLRRRMERRIRRAGIADVVRLTGRLPREDVLAELRAASIYVAPAPKESFGIAALEARCAGLPIVASRASGVGEFVRHQEDGLLVAGDVEMTRALVRLVSDPDLRARITTHNRDVAPPFDWTDILAQTDDLYAVAAARAGVTAVSVADVVPLLAEEA</sequence>
<dbReference type="SUPFAM" id="SSF53756">
    <property type="entry name" value="UDP-Glycosyltransferase/glycogen phosphorylase"/>
    <property type="match status" value="1"/>
</dbReference>
<evidence type="ECO:0000256" key="4">
    <source>
        <dbReference type="ARBA" id="ARBA00022679"/>
    </source>
</evidence>
<keyword evidence="4 11" id="KW-0808">Transferase</keyword>
<keyword evidence="7 8" id="KW-0472">Membrane</keyword>
<dbReference type="Pfam" id="PF03706">
    <property type="entry name" value="LPG_synthase_TM"/>
    <property type="match status" value="1"/>
</dbReference>
<proteinExistence type="predicted"/>
<dbReference type="CDD" id="cd03801">
    <property type="entry name" value="GT4_PimA-like"/>
    <property type="match status" value="1"/>
</dbReference>
<keyword evidence="5 8" id="KW-0812">Transmembrane</keyword>
<feature type="transmembrane region" description="Helical" evidence="8">
    <location>
        <begin position="240"/>
        <end position="262"/>
    </location>
</feature>
<dbReference type="PANTHER" id="PTHR45947">
    <property type="entry name" value="SULFOQUINOVOSYL TRANSFERASE SQD2"/>
    <property type="match status" value="1"/>
</dbReference>
<feature type="transmembrane region" description="Helical" evidence="8">
    <location>
        <begin position="274"/>
        <end position="298"/>
    </location>
</feature>
<dbReference type="InterPro" id="IPR022791">
    <property type="entry name" value="L-PG_synthase/AglD"/>
</dbReference>
<keyword evidence="3" id="KW-0328">Glycosyltransferase</keyword>
<dbReference type="InterPro" id="IPR001296">
    <property type="entry name" value="Glyco_trans_1"/>
</dbReference>
<feature type="domain" description="Glycosyl transferase family 1" evidence="9">
    <location>
        <begin position="528"/>
        <end position="682"/>
    </location>
</feature>
<dbReference type="Pfam" id="PF00534">
    <property type="entry name" value="Glycos_transf_1"/>
    <property type="match status" value="1"/>
</dbReference>
<keyword evidence="12" id="KW-1185">Reference proteome</keyword>
<comment type="subcellular location">
    <subcellularLocation>
        <location evidence="1">Cell membrane</location>
        <topology evidence="1">Multi-pass membrane protein</topology>
    </subcellularLocation>
</comment>
<evidence type="ECO:0000256" key="6">
    <source>
        <dbReference type="ARBA" id="ARBA00022989"/>
    </source>
</evidence>
<protein>
    <submittedName>
        <fullName evidence="11">Glycosyltransferase</fullName>
    </submittedName>
</protein>
<dbReference type="GO" id="GO:0016758">
    <property type="term" value="F:hexosyltransferase activity"/>
    <property type="evidence" value="ECO:0007669"/>
    <property type="project" value="TreeGrafter"/>
</dbReference>
<evidence type="ECO:0000256" key="5">
    <source>
        <dbReference type="ARBA" id="ARBA00022692"/>
    </source>
</evidence>
<evidence type="ECO:0000259" key="10">
    <source>
        <dbReference type="Pfam" id="PF13439"/>
    </source>
</evidence>
<dbReference type="Gene3D" id="3.40.50.2000">
    <property type="entry name" value="Glycogen Phosphorylase B"/>
    <property type="match status" value="2"/>
</dbReference>
<comment type="caution">
    <text evidence="11">The sequence shown here is derived from an EMBL/GenBank/DDBJ whole genome shotgun (WGS) entry which is preliminary data.</text>
</comment>
<dbReference type="PANTHER" id="PTHR45947:SF3">
    <property type="entry name" value="SULFOQUINOVOSYL TRANSFERASE SQD2"/>
    <property type="match status" value="1"/>
</dbReference>
<feature type="domain" description="Glycosyltransferase subfamily 4-like N-terminal" evidence="10">
    <location>
        <begin position="367"/>
        <end position="507"/>
    </location>
</feature>
<dbReference type="InterPro" id="IPR028098">
    <property type="entry name" value="Glyco_trans_4-like_N"/>
</dbReference>
<feature type="transmembrane region" description="Helical" evidence="8">
    <location>
        <begin position="310"/>
        <end position="333"/>
    </location>
</feature>
<dbReference type="GO" id="GO:1901137">
    <property type="term" value="P:carbohydrate derivative biosynthetic process"/>
    <property type="evidence" value="ECO:0007669"/>
    <property type="project" value="UniProtKB-ARBA"/>
</dbReference>
<feature type="transmembrane region" description="Helical" evidence="8">
    <location>
        <begin position="12"/>
        <end position="29"/>
    </location>
</feature>
<feature type="transmembrane region" description="Helical" evidence="8">
    <location>
        <begin position="160"/>
        <end position="181"/>
    </location>
</feature>
<dbReference type="InterPro" id="IPR050194">
    <property type="entry name" value="Glycosyltransferase_grp1"/>
</dbReference>
<feature type="transmembrane region" description="Helical" evidence="8">
    <location>
        <begin position="83"/>
        <end position="104"/>
    </location>
</feature>
<dbReference type="AlphaFoldDB" id="A0A4V2NZZ2"/>
<dbReference type="OrthoDB" id="9802525at2"/>
<evidence type="ECO:0000256" key="8">
    <source>
        <dbReference type="SAM" id="Phobius"/>
    </source>
</evidence>
<evidence type="ECO:0000256" key="7">
    <source>
        <dbReference type="ARBA" id="ARBA00023136"/>
    </source>
</evidence>
<evidence type="ECO:0000256" key="3">
    <source>
        <dbReference type="ARBA" id="ARBA00022676"/>
    </source>
</evidence>
<name>A0A4V2NZZ2_9ACTN</name>
<reference evidence="11 12" key="1">
    <citation type="submission" date="2019-03" db="EMBL/GenBank/DDBJ databases">
        <authorList>
            <person name="Kim M.K.M."/>
        </authorList>
    </citation>
    <scope>NUCLEOTIDE SEQUENCE [LARGE SCALE GENOMIC DNA]</scope>
    <source>
        <strain evidence="11 12">18JY15-6</strain>
    </source>
</reference>
<dbReference type="Proteomes" id="UP000295453">
    <property type="component" value="Unassembled WGS sequence"/>
</dbReference>
<dbReference type="GO" id="GO:0005886">
    <property type="term" value="C:plasma membrane"/>
    <property type="evidence" value="ECO:0007669"/>
    <property type="project" value="UniProtKB-SubCell"/>
</dbReference>
<gene>
    <name evidence="11" type="ORF">EPD65_02415</name>
</gene>
<organism evidence="11 12">
    <name type="scientific">Nocardioides jejuensis</name>
    <dbReference type="NCBI Taxonomy" id="2502782"/>
    <lineage>
        <taxon>Bacteria</taxon>
        <taxon>Bacillati</taxon>
        <taxon>Actinomycetota</taxon>
        <taxon>Actinomycetes</taxon>
        <taxon>Propionibacteriales</taxon>
        <taxon>Nocardioidaceae</taxon>
        <taxon>Nocardioides</taxon>
    </lineage>
</organism>
<evidence type="ECO:0000256" key="1">
    <source>
        <dbReference type="ARBA" id="ARBA00004651"/>
    </source>
</evidence>
<keyword evidence="2" id="KW-1003">Cell membrane</keyword>
<accession>A0A4V2NZZ2</accession>
<evidence type="ECO:0000313" key="11">
    <source>
        <dbReference type="EMBL" id="TCJ30912.1"/>
    </source>
</evidence>
<dbReference type="EMBL" id="SJZJ01000002">
    <property type="protein sequence ID" value="TCJ30912.1"/>
    <property type="molecule type" value="Genomic_DNA"/>
</dbReference>
<feature type="transmembrane region" description="Helical" evidence="8">
    <location>
        <begin position="49"/>
        <end position="71"/>
    </location>
</feature>
<feature type="transmembrane region" description="Helical" evidence="8">
    <location>
        <begin position="124"/>
        <end position="148"/>
    </location>
</feature>
<dbReference type="Pfam" id="PF13439">
    <property type="entry name" value="Glyco_transf_4"/>
    <property type="match status" value="1"/>
</dbReference>
<evidence type="ECO:0000313" key="12">
    <source>
        <dbReference type="Proteomes" id="UP000295453"/>
    </source>
</evidence>
<evidence type="ECO:0000256" key="2">
    <source>
        <dbReference type="ARBA" id="ARBA00022475"/>
    </source>
</evidence>
<dbReference type="RefSeq" id="WP_131581560.1">
    <property type="nucleotide sequence ID" value="NZ_SJZJ01000002.1"/>
</dbReference>
<evidence type="ECO:0000259" key="9">
    <source>
        <dbReference type="Pfam" id="PF00534"/>
    </source>
</evidence>
<keyword evidence="6 8" id="KW-1133">Transmembrane helix</keyword>